<dbReference type="Gene3D" id="1.10.1740.10">
    <property type="match status" value="1"/>
</dbReference>
<evidence type="ECO:0000256" key="2">
    <source>
        <dbReference type="ARBA" id="ARBA00023015"/>
    </source>
</evidence>
<dbReference type="RefSeq" id="WP_142905599.1">
    <property type="nucleotide sequence ID" value="NZ_ML660097.1"/>
</dbReference>
<keyword evidence="4" id="KW-0238">DNA-binding</keyword>
<dbReference type="Pfam" id="PF08281">
    <property type="entry name" value="Sigma70_r4_2"/>
    <property type="match status" value="1"/>
</dbReference>
<dbReference type="Pfam" id="PF04542">
    <property type="entry name" value="Sigma70_r2"/>
    <property type="match status" value="1"/>
</dbReference>
<organism evidence="9 10">
    <name type="scientific">Exilibacterium tricleocarpae</name>
    <dbReference type="NCBI Taxonomy" id="2591008"/>
    <lineage>
        <taxon>Bacteria</taxon>
        <taxon>Pseudomonadati</taxon>
        <taxon>Pseudomonadota</taxon>
        <taxon>Gammaproteobacteria</taxon>
        <taxon>Cellvibrionales</taxon>
        <taxon>Cellvibrionaceae</taxon>
        <taxon>Exilibacterium</taxon>
    </lineage>
</organism>
<feature type="region of interest" description="Disordered" evidence="6">
    <location>
        <begin position="15"/>
        <end position="35"/>
    </location>
</feature>
<dbReference type="InterPro" id="IPR036388">
    <property type="entry name" value="WH-like_DNA-bd_sf"/>
</dbReference>
<evidence type="ECO:0000259" key="8">
    <source>
        <dbReference type="Pfam" id="PF08281"/>
    </source>
</evidence>
<dbReference type="NCBIfam" id="TIGR02937">
    <property type="entry name" value="sigma70-ECF"/>
    <property type="match status" value="1"/>
</dbReference>
<sequence length="203" mass="22969">MASVRPKLSAGPRLRVVGQTQRGANGDGAEEGVSGPDPYIETLYEKYRCSLLNYLTGLLPGGRQDAYEVLHETYIRLLKQDNLERLEENARAYIFTVATNLVRDALRRRGSRRADAHIPFEEGEFPSTAPSPARAADWEQSLAKLKRELLKLPANTRQVFLLSRFEEMTYPEIARALNISTRTVERHMATAVRKLQNSLEDLL</sequence>
<proteinExistence type="inferred from homology"/>
<keyword evidence="10" id="KW-1185">Reference proteome</keyword>
<dbReference type="AlphaFoldDB" id="A0A545T8B7"/>
<accession>A0A545T8B7</accession>
<evidence type="ECO:0000259" key="7">
    <source>
        <dbReference type="Pfam" id="PF04542"/>
    </source>
</evidence>
<evidence type="ECO:0000256" key="6">
    <source>
        <dbReference type="SAM" id="MobiDB-lite"/>
    </source>
</evidence>
<evidence type="ECO:0000256" key="1">
    <source>
        <dbReference type="ARBA" id="ARBA00010641"/>
    </source>
</evidence>
<keyword evidence="3" id="KW-0731">Sigma factor</keyword>
<feature type="domain" description="RNA polymerase sigma-70 region 2" evidence="7">
    <location>
        <begin position="43"/>
        <end position="110"/>
    </location>
</feature>
<dbReference type="PANTHER" id="PTHR43133">
    <property type="entry name" value="RNA POLYMERASE ECF-TYPE SIGMA FACTO"/>
    <property type="match status" value="1"/>
</dbReference>
<evidence type="ECO:0000313" key="10">
    <source>
        <dbReference type="Proteomes" id="UP000319732"/>
    </source>
</evidence>
<name>A0A545T8B7_9GAMM</name>
<dbReference type="SUPFAM" id="SSF88659">
    <property type="entry name" value="Sigma3 and sigma4 domains of RNA polymerase sigma factors"/>
    <property type="match status" value="1"/>
</dbReference>
<dbReference type="CDD" id="cd06171">
    <property type="entry name" value="Sigma70_r4"/>
    <property type="match status" value="1"/>
</dbReference>
<dbReference type="GO" id="GO:0003677">
    <property type="term" value="F:DNA binding"/>
    <property type="evidence" value="ECO:0007669"/>
    <property type="project" value="UniProtKB-KW"/>
</dbReference>
<comment type="caution">
    <text evidence="9">The sequence shown here is derived from an EMBL/GenBank/DDBJ whole genome shotgun (WGS) entry which is preliminary data.</text>
</comment>
<evidence type="ECO:0000313" key="9">
    <source>
        <dbReference type="EMBL" id="TQV73470.1"/>
    </source>
</evidence>
<dbReference type="InterPro" id="IPR013324">
    <property type="entry name" value="RNA_pol_sigma_r3/r4-like"/>
</dbReference>
<feature type="domain" description="RNA polymerase sigma factor 70 region 4 type 2" evidence="8">
    <location>
        <begin position="144"/>
        <end position="195"/>
    </location>
</feature>
<dbReference type="InterPro" id="IPR013325">
    <property type="entry name" value="RNA_pol_sigma_r2"/>
</dbReference>
<dbReference type="InterPro" id="IPR007627">
    <property type="entry name" value="RNA_pol_sigma70_r2"/>
</dbReference>
<keyword evidence="5" id="KW-0804">Transcription</keyword>
<keyword evidence="2" id="KW-0805">Transcription regulation</keyword>
<dbReference type="SUPFAM" id="SSF88946">
    <property type="entry name" value="Sigma2 domain of RNA polymerase sigma factors"/>
    <property type="match status" value="1"/>
</dbReference>
<evidence type="ECO:0000256" key="4">
    <source>
        <dbReference type="ARBA" id="ARBA00023125"/>
    </source>
</evidence>
<dbReference type="InterPro" id="IPR014284">
    <property type="entry name" value="RNA_pol_sigma-70_dom"/>
</dbReference>
<evidence type="ECO:0000256" key="5">
    <source>
        <dbReference type="ARBA" id="ARBA00023163"/>
    </source>
</evidence>
<dbReference type="PANTHER" id="PTHR43133:SF8">
    <property type="entry name" value="RNA POLYMERASE SIGMA FACTOR HI_1459-RELATED"/>
    <property type="match status" value="1"/>
</dbReference>
<dbReference type="Gene3D" id="1.10.10.10">
    <property type="entry name" value="Winged helix-like DNA-binding domain superfamily/Winged helix DNA-binding domain"/>
    <property type="match status" value="1"/>
</dbReference>
<dbReference type="InterPro" id="IPR013249">
    <property type="entry name" value="RNA_pol_sigma70_r4_t2"/>
</dbReference>
<dbReference type="EMBL" id="VHSG01000018">
    <property type="protein sequence ID" value="TQV73470.1"/>
    <property type="molecule type" value="Genomic_DNA"/>
</dbReference>
<reference evidence="9 10" key="1">
    <citation type="submission" date="2019-06" db="EMBL/GenBank/DDBJ databases">
        <title>Whole genome sequence for Cellvibrionaceae sp. R142.</title>
        <authorList>
            <person name="Wang G."/>
        </authorList>
    </citation>
    <scope>NUCLEOTIDE SEQUENCE [LARGE SCALE GENOMIC DNA]</scope>
    <source>
        <strain evidence="9 10">R142</strain>
    </source>
</reference>
<evidence type="ECO:0000256" key="3">
    <source>
        <dbReference type="ARBA" id="ARBA00023082"/>
    </source>
</evidence>
<comment type="similarity">
    <text evidence="1">Belongs to the sigma-70 factor family. ECF subfamily.</text>
</comment>
<dbReference type="Proteomes" id="UP000319732">
    <property type="component" value="Unassembled WGS sequence"/>
</dbReference>
<dbReference type="InterPro" id="IPR039425">
    <property type="entry name" value="RNA_pol_sigma-70-like"/>
</dbReference>
<dbReference type="GO" id="GO:0006352">
    <property type="term" value="P:DNA-templated transcription initiation"/>
    <property type="evidence" value="ECO:0007669"/>
    <property type="project" value="InterPro"/>
</dbReference>
<protein>
    <submittedName>
        <fullName evidence="9">RNA polymerase sigma factor</fullName>
    </submittedName>
</protein>
<gene>
    <name evidence="9" type="ORF">FKG94_17365</name>
</gene>
<dbReference type="GO" id="GO:0016987">
    <property type="term" value="F:sigma factor activity"/>
    <property type="evidence" value="ECO:0007669"/>
    <property type="project" value="UniProtKB-KW"/>
</dbReference>
<dbReference type="OrthoDB" id="9797134at2"/>